<keyword evidence="1" id="KW-0343">GTPase activation</keyword>
<comment type="caution">
    <text evidence="4">The sequence shown here is derived from an EMBL/GenBank/DDBJ whole genome shotgun (WGS) entry which is preliminary data.</text>
</comment>
<reference evidence="4" key="2">
    <citation type="submission" date="2020-09" db="EMBL/GenBank/DDBJ databases">
        <authorList>
            <person name="Sun Q."/>
            <person name="Ohkuma M."/>
        </authorList>
    </citation>
    <scope>NUCLEOTIDE SEQUENCE</scope>
    <source>
        <strain evidence="4">JCM 19831</strain>
    </source>
</reference>
<accession>A0A917WZV9</accession>
<dbReference type="PANTHER" id="PTHR24113">
    <property type="entry name" value="RAN GTPASE-ACTIVATING PROTEIN 1"/>
    <property type="match status" value="1"/>
</dbReference>
<name>A0A917WZV9_9ACTN</name>
<dbReference type="GO" id="GO:0031267">
    <property type="term" value="F:small GTPase binding"/>
    <property type="evidence" value="ECO:0007669"/>
    <property type="project" value="TreeGrafter"/>
</dbReference>
<keyword evidence="5" id="KW-1185">Reference proteome</keyword>
<dbReference type="EMBL" id="BMPI01000028">
    <property type="protein sequence ID" value="GGM46216.1"/>
    <property type="molecule type" value="Genomic_DNA"/>
</dbReference>
<dbReference type="PANTHER" id="PTHR24113:SF12">
    <property type="entry name" value="RAN GTPASE-ACTIVATING PROTEIN 1"/>
    <property type="match status" value="1"/>
</dbReference>
<reference evidence="4" key="1">
    <citation type="journal article" date="2014" name="Int. J. Syst. Evol. Microbiol.">
        <title>Complete genome sequence of Corynebacterium casei LMG S-19264T (=DSM 44701T), isolated from a smear-ripened cheese.</title>
        <authorList>
            <consortium name="US DOE Joint Genome Institute (JGI-PGF)"/>
            <person name="Walter F."/>
            <person name="Albersmeier A."/>
            <person name="Kalinowski J."/>
            <person name="Ruckert C."/>
        </authorList>
    </citation>
    <scope>NUCLEOTIDE SEQUENCE</scope>
    <source>
        <strain evidence="4">JCM 19831</strain>
    </source>
</reference>
<evidence type="ECO:0000256" key="2">
    <source>
        <dbReference type="ARBA" id="ARBA00022614"/>
    </source>
</evidence>
<gene>
    <name evidence="4" type="ORF">GCM10007977_054970</name>
</gene>
<dbReference type="InterPro" id="IPR027038">
    <property type="entry name" value="RanGap"/>
</dbReference>
<protein>
    <submittedName>
        <fullName evidence="4">Uncharacterized protein</fullName>
    </submittedName>
</protein>
<dbReference type="GO" id="GO:0005096">
    <property type="term" value="F:GTPase activator activity"/>
    <property type="evidence" value="ECO:0007669"/>
    <property type="project" value="UniProtKB-KW"/>
</dbReference>
<evidence type="ECO:0000313" key="5">
    <source>
        <dbReference type="Proteomes" id="UP000642070"/>
    </source>
</evidence>
<dbReference type="Proteomes" id="UP000642070">
    <property type="component" value="Unassembled WGS sequence"/>
</dbReference>
<dbReference type="InterPro" id="IPR032675">
    <property type="entry name" value="LRR_dom_sf"/>
</dbReference>
<evidence type="ECO:0000256" key="1">
    <source>
        <dbReference type="ARBA" id="ARBA00022468"/>
    </source>
</evidence>
<dbReference type="GO" id="GO:0048471">
    <property type="term" value="C:perinuclear region of cytoplasm"/>
    <property type="evidence" value="ECO:0007669"/>
    <property type="project" value="TreeGrafter"/>
</dbReference>
<dbReference type="Gene3D" id="3.80.10.10">
    <property type="entry name" value="Ribonuclease Inhibitor"/>
    <property type="match status" value="1"/>
</dbReference>
<evidence type="ECO:0000256" key="3">
    <source>
        <dbReference type="ARBA" id="ARBA00022737"/>
    </source>
</evidence>
<organism evidence="4 5">
    <name type="scientific">Dactylosporangium sucinum</name>
    <dbReference type="NCBI Taxonomy" id="1424081"/>
    <lineage>
        <taxon>Bacteria</taxon>
        <taxon>Bacillati</taxon>
        <taxon>Actinomycetota</taxon>
        <taxon>Actinomycetes</taxon>
        <taxon>Micromonosporales</taxon>
        <taxon>Micromonosporaceae</taxon>
        <taxon>Dactylosporangium</taxon>
    </lineage>
</organism>
<dbReference type="GO" id="GO:0006913">
    <property type="term" value="P:nucleocytoplasmic transport"/>
    <property type="evidence" value="ECO:0007669"/>
    <property type="project" value="TreeGrafter"/>
</dbReference>
<dbReference type="InterPro" id="IPR001611">
    <property type="entry name" value="Leu-rich_rpt"/>
</dbReference>
<keyword evidence="2" id="KW-0433">Leucine-rich repeat</keyword>
<dbReference type="Pfam" id="PF13516">
    <property type="entry name" value="LRR_6"/>
    <property type="match status" value="3"/>
</dbReference>
<sequence>MNDGARQLADELDRAAETRSVALRNVALEPASHDLLRTDARFAGVRRITLHDNRLGDDGAAALAANPALTAVAELELVGNGIGEAGIRALTGGRLRDTVTRLDLSGNPVTRGGFGALADASMPALRELLLRDVRCAGLDTLLRAAALDNLTLLDLTDNDIADYDREYFDWGGPAVFTIPADEVCVALRERLGARLRL</sequence>
<proteinExistence type="predicted"/>
<dbReference type="SUPFAM" id="SSF52047">
    <property type="entry name" value="RNI-like"/>
    <property type="match status" value="1"/>
</dbReference>
<dbReference type="RefSeq" id="WP_190252833.1">
    <property type="nucleotide sequence ID" value="NZ_BMPI01000028.1"/>
</dbReference>
<keyword evidence="3" id="KW-0677">Repeat</keyword>
<evidence type="ECO:0000313" key="4">
    <source>
        <dbReference type="EMBL" id="GGM46216.1"/>
    </source>
</evidence>
<dbReference type="GO" id="GO:0005829">
    <property type="term" value="C:cytosol"/>
    <property type="evidence" value="ECO:0007669"/>
    <property type="project" value="TreeGrafter"/>
</dbReference>
<dbReference type="AlphaFoldDB" id="A0A917WZV9"/>